<dbReference type="EMBL" id="PRFC01000407">
    <property type="protein sequence ID" value="PWU89180.1"/>
    <property type="molecule type" value="Genomic_DNA"/>
</dbReference>
<feature type="domain" description="DUF7578" evidence="2">
    <location>
        <begin position="72"/>
        <end position="122"/>
    </location>
</feature>
<reference evidence="3 4" key="1">
    <citation type="journal article" date="2018" name="Microb. Genom.">
        <title>Expanding an expanded genome: long-read sequencing of Trypanosoma cruzi.</title>
        <authorList>
            <person name="Berna L."/>
            <person name="Rodriguez M."/>
            <person name="Chiribao M.L."/>
            <person name="Parodi-Talice A."/>
            <person name="Pita S."/>
            <person name="Rijo G."/>
            <person name="Alvarez-Valin F."/>
            <person name="Robello C."/>
        </authorList>
    </citation>
    <scope>NUCLEOTIDE SEQUENCE [LARGE SCALE GENOMIC DNA]</scope>
    <source>
        <strain evidence="3 4">TCC</strain>
    </source>
</reference>
<dbReference type="VEuPathDB" id="TriTrypDB:C3747_407g14"/>
<dbReference type="Proteomes" id="UP000246078">
    <property type="component" value="Unassembled WGS sequence"/>
</dbReference>
<organism evidence="3 4">
    <name type="scientific">Trypanosoma cruzi</name>
    <dbReference type="NCBI Taxonomy" id="5693"/>
    <lineage>
        <taxon>Eukaryota</taxon>
        <taxon>Discoba</taxon>
        <taxon>Euglenozoa</taxon>
        <taxon>Kinetoplastea</taxon>
        <taxon>Metakinetoplastina</taxon>
        <taxon>Trypanosomatida</taxon>
        <taxon>Trypanosomatidae</taxon>
        <taxon>Trypanosoma</taxon>
        <taxon>Schizotrypanum</taxon>
    </lineage>
</organism>
<dbReference type="InterPro" id="IPR056000">
    <property type="entry name" value="DUF7578"/>
</dbReference>
<dbReference type="AlphaFoldDB" id="A0A2V2UYK4"/>
<dbReference type="VEuPathDB" id="TriTrypDB:TcG_09496"/>
<comment type="caution">
    <text evidence="3">The sequence shown here is derived from an EMBL/GenBank/DDBJ whole genome shotgun (WGS) entry which is preliminary data.</text>
</comment>
<dbReference type="InterPro" id="IPR006518">
    <property type="entry name" value="Trypano_RHS"/>
</dbReference>
<evidence type="ECO:0000259" key="2">
    <source>
        <dbReference type="Pfam" id="PF24466"/>
    </source>
</evidence>
<accession>A0A2V2UYK4</accession>
<dbReference type="NCBIfam" id="TIGR01631">
    <property type="entry name" value="Trypano_RHS"/>
    <property type="match status" value="1"/>
</dbReference>
<feature type="compositionally biased region" description="Polar residues" evidence="1">
    <location>
        <begin position="13"/>
        <end position="22"/>
    </location>
</feature>
<name>A0A2V2UYK4_TRYCR</name>
<sequence length="131" mass="14881">MSGRPEEGIYGNLESQSSNFSQGGRRRARSEFEGITDHSSATRRRLEEMHRPQWTMSSTVKDILLEGNTSSTDMKLNDFLRSNLGDRAAVDEDHNVTMEMFVQEPDAYVQDQQLLRRILNLNRVPSAGGHL</sequence>
<proteinExistence type="predicted"/>
<gene>
    <name evidence="3" type="ORF">C3747_407g14</name>
</gene>
<evidence type="ECO:0000256" key="1">
    <source>
        <dbReference type="SAM" id="MobiDB-lite"/>
    </source>
</evidence>
<evidence type="ECO:0000313" key="4">
    <source>
        <dbReference type="Proteomes" id="UP000246078"/>
    </source>
</evidence>
<evidence type="ECO:0000313" key="3">
    <source>
        <dbReference type="EMBL" id="PWU89180.1"/>
    </source>
</evidence>
<feature type="region of interest" description="Disordered" evidence="1">
    <location>
        <begin position="1"/>
        <end position="53"/>
    </location>
</feature>
<protein>
    <submittedName>
        <fullName evidence="3">Putative retrotransposon hot spot protein (RHS)</fullName>
    </submittedName>
</protein>
<dbReference type="VEuPathDB" id="TriTrypDB:C4B63_272g14"/>
<dbReference type="Pfam" id="PF24466">
    <property type="entry name" value="DUF7578"/>
    <property type="match status" value="1"/>
</dbReference>